<organism evidence="1 2">
    <name type="scientific">Microbacterium paludicola</name>
    <dbReference type="NCBI Taxonomy" id="300019"/>
    <lineage>
        <taxon>Bacteria</taxon>
        <taxon>Bacillati</taxon>
        <taxon>Actinomycetota</taxon>
        <taxon>Actinomycetes</taxon>
        <taxon>Micrococcales</taxon>
        <taxon>Microbacteriaceae</taxon>
        <taxon>Microbacterium</taxon>
    </lineage>
</organism>
<comment type="caution">
    <text evidence="1">The sequence shown here is derived from an EMBL/GenBank/DDBJ whole genome shotgun (WGS) entry which is preliminary data.</text>
</comment>
<dbReference type="EMBL" id="JAVIZA010000001">
    <property type="protein sequence ID" value="MDR6166188.1"/>
    <property type="molecule type" value="Genomic_DNA"/>
</dbReference>
<proteinExistence type="predicted"/>
<reference evidence="1 2" key="1">
    <citation type="submission" date="2023-08" db="EMBL/GenBank/DDBJ databases">
        <title>Functional and genomic diversity of the sorghum phyllosphere microbiome.</title>
        <authorList>
            <person name="Shade A."/>
        </authorList>
    </citation>
    <scope>NUCLEOTIDE SEQUENCE [LARGE SCALE GENOMIC DNA]</scope>
    <source>
        <strain evidence="1 2">SORGH_AS_0919</strain>
    </source>
</reference>
<evidence type="ECO:0000313" key="1">
    <source>
        <dbReference type="EMBL" id="MDR6166188.1"/>
    </source>
</evidence>
<gene>
    <name evidence="1" type="ORF">QE367_000392</name>
</gene>
<keyword evidence="2" id="KW-1185">Reference proteome</keyword>
<protein>
    <submittedName>
        <fullName evidence="1">Uncharacterized protein</fullName>
    </submittedName>
</protein>
<evidence type="ECO:0000313" key="2">
    <source>
        <dbReference type="Proteomes" id="UP001260188"/>
    </source>
</evidence>
<sequence length="166" mass="18267">MSNLPDLTRLTVKELLLLEASIVTELRRRELVRTSNKPIGDIAEHIVWLARGGVLEPTSTKSHDITTAAEQRIQVKAMGVRSVAGGKFSPFRSDDYHTAVFLVMNASFDVVEAWEVQAAHITENVTLSAHVRGRQPTLGQVRQYGTDVTAEMQEAYARINAVSPAA</sequence>
<name>A0ABU1HZ86_9MICO</name>
<dbReference type="Proteomes" id="UP001260188">
    <property type="component" value="Unassembled WGS sequence"/>
</dbReference>
<accession>A0ABU1HZ86</accession>
<dbReference type="RefSeq" id="WP_309664454.1">
    <property type="nucleotide sequence ID" value="NZ_JAVIZA010000001.1"/>
</dbReference>